<reference evidence="5 6" key="1">
    <citation type="submission" date="2019-02" db="EMBL/GenBank/DDBJ databases">
        <title>Deep-cultivation of Planctomycetes and their phenomic and genomic characterization uncovers novel biology.</title>
        <authorList>
            <person name="Wiegand S."/>
            <person name="Jogler M."/>
            <person name="Boedeker C."/>
            <person name="Pinto D."/>
            <person name="Vollmers J."/>
            <person name="Rivas-Marin E."/>
            <person name="Kohn T."/>
            <person name="Peeters S.H."/>
            <person name="Heuer A."/>
            <person name="Rast P."/>
            <person name="Oberbeckmann S."/>
            <person name="Bunk B."/>
            <person name="Jeske O."/>
            <person name="Meyerdierks A."/>
            <person name="Storesund J.E."/>
            <person name="Kallscheuer N."/>
            <person name="Luecker S."/>
            <person name="Lage O.M."/>
            <person name="Pohl T."/>
            <person name="Merkel B.J."/>
            <person name="Hornburger P."/>
            <person name="Mueller R.-W."/>
            <person name="Bruemmer F."/>
            <person name="Labrenz M."/>
            <person name="Spormann A.M."/>
            <person name="Op Den Camp H."/>
            <person name="Overmann J."/>
            <person name="Amann R."/>
            <person name="Jetten M.S.M."/>
            <person name="Mascher T."/>
            <person name="Medema M.H."/>
            <person name="Devos D.P."/>
            <person name="Kaster A.-K."/>
            <person name="Ovreas L."/>
            <person name="Rohde M."/>
            <person name="Galperin M.Y."/>
            <person name="Jogler C."/>
        </authorList>
    </citation>
    <scope>NUCLEOTIDE SEQUENCE [LARGE SCALE GENOMIC DNA]</scope>
    <source>
        <strain evidence="5 6">Pla52n</strain>
    </source>
</reference>
<dbReference type="GO" id="GO:0004252">
    <property type="term" value="F:serine-type endopeptidase activity"/>
    <property type="evidence" value="ECO:0007669"/>
    <property type="project" value="InterPro"/>
</dbReference>
<dbReference type="AlphaFoldDB" id="A0A5C6B1U6"/>
<keyword evidence="2" id="KW-0378">Hydrolase</keyword>
<name>A0A5C6B1U6_9BACT</name>
<keyword evidence="6" id="KW-1185">Reference proteome</keyword>
<dbReference type="InterPro" id="IPR008979">
    <property type="entry name" value="Galactose-bd-like_sf"/>
</dbReference>
<gene>
    <name evidence="5" type="ORF">Pla52n_15850</name>
</gene>
<dbReference type="InterPro" id="IPR002884">
    <property type="entry name" value="P_dom"/>
</dbReference>
<dbReference type="InterPro" id="IPR013424">
    <property type="entry name" value="Ice-binding_C"/>
</dbReference>
<dbReference type="GO" id="GO:0006508">
    <property type="term" value="P:proteolysis"/>
    <property type="evidence" value="ECO:0007669"/>
    <property type="project" value="UniProtKB-KW"/>
</dbReference>
<feature type="chain" id="PRO_5023100272" evidence="3">
    <location>
        <begin position="25"/>
        <end position="227"/>
    </location>
</feature>
<evidence type="ECO:0000313" key="5">
    <source>
        <dbReference type="EMBL" id="TWU05870.1"/>
    </source>
</evidence>
<dbReference type="Proteomes" id="UP000320176">
    <property type="component" value="Unassembled WGS sequence"/>
</dbReference>
<evidence type="ECO:0000313" key="6">
    <source>
        <dbReference type="Proteomes" id="UP000320176"/>
    </source>
</evidence>
<feature type="signal peptide" evidence="3">
    <location>
        <begin position="1"/>
        <end position="24"/>
    </location>
</feature>
<accession>A0A5C6B1U6</accession>
<dbReference type="RefSeq" id="WP_146519054.1">
    <property type="nucleotide sequence ID" value="NZ_CP151726.1"/>
</dbReference>
<protein>
    <submittedName>
        <fullName evidence="5">Proprotein convertase P-domain protein</fullName>
    </submittedName>
</protein>
<evidence type="ECO:0000256" key="3">
    <source>
        <dbReference type="SAM" id="SignalP"/>
    </source>
</evidence>
<dbReference type="NCBIfam" id="TIGR02595">
    <property type="entry name" value="PEP_CTERM"/>
    <property type="match status" value="1"/>
</dbReference>
<evidence type="ECO:0000256" key="2">
    <source>
        <dbReference type="ARBA" id="ARBA00022801"/>
    </source>
</evidence>
<sequence length="227" mass="24153" precursor="true">MFIELRKCAIAAVMVAMCVSVASADFIDFSGGATSIPNNSLGGVNSVINVTTDEIISDLSVTIFDFRHTWVGDLTARIISPNGTSADLFVRPLTNLFFYGDSSDLRGDYTFIDGGDDFTAEAASRGSNSRLRNRDYQASTTNGTPVSLAAMFAGESTVGAWTLFLSDTAIGDIGSIDGWGLSFTSTPAPVASVPEPSSLIYFGLAGTLMLRRRRRRSVVVAESETES</sequence>
<comment type="caution">
    <text evidence="5">The sequence shown here is derived from an EMBL/GenBank/DDBJ whole genome shotgun (WGS) entry which is preliminary data.</text>
</comment>
<feature type="domain" description="P/Homo B" evidence="4">
    <location>
        <begin position="20"/>
        <end position="189"/>
    </location>
</feature>
<dbReference type="PROSITE" id="PS51829">
    <property type="entry name" value="P_HOMO_B"/>
    <property type="match status" value="1"/>
</dbReference>
<keyword evidence="3" id="KW-0732">Signal</keyword>
<evidence type="ECO:0000259" key="4">
    <source>
        <dbReference type="PROSITE" id="PS51829"/>
    </source>
</evidence>
<keyword evidence="1" id="KW-0645">Protease</keyword>
<dbReference type="EMBL" id="SJPN01000002">
    <property type="protein sequence ID" value="TWU05870.1"/>
    <property type="molecule type" value="Genomic_DNA"/>
</dbReference>
<proteinExistence type="predicted"/>
<dbReference type="OrthoDB" id="247802at2"/>
<dbReference type="Gene3D" id="2.60.120.260">
    <property type="entry name" value="Galactose-binding domain-like"/>
    <property type="match status" value="1"/>
</dbReference>
<organism evidence="5 6">
    <name type="scientific">Stieleria varia</name>
    <dbReference type="NCBI Taxonomy" id="2528005"/>
    <lineage>
        <taxon>Bacteria</taxon>
        <taxon>Pseudomonadati</taxon>
        <taxon>Planctomycetota</taxon>
        <taxon>Planctomycetia</taxon>
        <taxon>Pirellulales</taxon>
        <taxon>Pirellulaceae</taxon>
        <taxon>Stieleria</taxon>
    </lineage>
</organism>
<evidence type="ECO:0000256" key="1">
    <source>
        <dbReference type="ARBA" id="ARBA00022670"/>
    </source>
</evidence>
<dbReference type="Pfam" id="PF01483">
    <property type="entry name" value="P_proprotein"/>
    <property type="match status" value="1"/>
</dbReference>
<dbReference type="SUPFAM" id="SSF49785">
    <property type="entry name" value="Galactose-binding domain-like"/>
    <property type="match status" value="1"/>
</dbReference>